<protein>
    <submittedName>
        <fullName evidence="1">Uncharacterized protein</fullName>
    </submittedName>
</protein>
<dbReference type="EMBL" id="JAACXV010014069">
    <property type="protein sequence ID" value="KAF7270702.1"/>
    <property type="molecule type" value="Genomic_DNA"/>
</dbReference>
<organism evidence="1 2">
    <name type="scientific">Rhynchophorus ferrugineus</name>
    <name type="common">Red palm weevil</name>
    <name type="synonym">Curculio ferrugineus</name>
    <dbReference type="NCBI Taxonomy" id="354439"/>
    <lineage>
        <taxon>Eukaryota</taxon>
        <taxon>Metazoa</taxon>
        <taxon>Ecdysozoa</taxon>
        <taxon>Arthropoda</taxon>
        <taxon>Hexapoda</taxon>
        <taxon>Insecta</taxon>
        <taxon>Pterygota</taxon>
        <taxon>Neoptera</taxon>
        <taxon>Endopterygota</taxon>
        <taxon>Coleoptera</taxon>
        <taxon>Polyphaga</taxon>
        <taxon>Cucujiformia</taxon>
        <taxon>Curculionidae</taxon>
        <taxon>Dryophthorinae</taxon>
        <taxon>Rhynchophorus</taxon>
    </lineage>
</organism>
<dbReference type="Proteomes" id="UP000625711">
    <property type="component" value="Unassembled WGS sequence"/>
</dbReference>
<keyword evidence="2" id="KW-1185">Reference proteome</keyword>
<sequence>MMYYTALDTNYLKRTKEHKSKNISTETQKSSQIVNVHRELELHPVHQRHQEALWARLSENLLDCSHELACWMLGKGTGLCKTSDGCKKPYLQSPMGLSDIQAAR</sequence>
<reference evidence="1" key="1">
    <citation type="submission" date="2020-08" db="EMBL/GenBank/DDBJ databases">
        <title>Genome sequencing and assembly of the red palm weevil Rhynchophorus ferrugineus.</title>
        <authorList>
            <person name="Dias G.B."/>
            <person name="Bergman C.M."/>
            <person name="Manee M."/>
        </authorList>
    </citation>
    <scope>NUCLEOTIDE SEQUENCE</scope>
    <source>
        <strain evidence="1">AA-2017</strain>
        <tissue evidence="1">Whole larva</tissue>
    </source>
</reference>
<name>A0A834IBB8_RHYFE</name>
<comment type="caution">
    <text evidence="1">The sequence shown here is derived from an EMBL/GenBank/DDBJ whole genome shotgun (WGS) entry which is preliminary data.</text>
</comment>
<dbReference type="AlphaFoldDB" id="A0A834IBB8"/>
<accession>A0A834IBB8</accession>
<gene>
    <name evidence="1" type="ORF">GWI33_016351</name>
</gene>
<proteinExistence type="predicted"/>
<evidence type="ECO:0000313" key="1">
    <source>
        <dbReference type="EMBL" id="KAF7270702.1"/>
    </source>
</evidence>
<evidence type="ECO:0000313" key="2">
    <source>
        <dbReference type="Proteomes" id="UP000625711"/>
    </source>
</evidence>